<dbReference type="PIRSF" id="PIRSF005690">
    <property type="entry name" value="GerBA"/>
    <property type="match status" value="1"/>
</dbReference>
<gene>
    <name evidence="5" type="ORF">ACE3NQ_14020</name>
</gene>
<dbReference type="Pfam" id="PF03323">
    <property type="entry name" value="GerA"/>
    <property type="match status" value="1"/>
</dbReference>
<evidence type="ECO:0000256" key="2">
    <source>
        <dbReference type="ARBA" id="ARBA00023136"/>
    </source>
</evidence>
<feature type="region of interest" description="Disordered" evidence="3">
    <location>
        <begin position="504"/>
        <end position="528"/>
    </location>
</feature>
<evidence type="ECO:0000256" key="3">
    <source>
        <dbReference type="SAM" id="MobiDB-lite"/>
    </source>
</evidence>
<dbReference type="Proteomes" id="UP001580407">
    <property type="component" value="Unassembled WGS sequence"/>
</dbReference>
<evidence type="ECO:0000256" key="4">
    <source>
        <dbReference type="SAM" id="Phobius"/>
    </source>
</evidence>
<keyword evidence="4" id="KW-0812">Transmembrane</keyword>
<reference evidence="5 6" key="1">
    <citation type="submission" date="2024-09" db="EMBL/GenBank/DDBJ databases">
        <authorList>
            <person name="Ruan L."/>
        </authorList>
    </citation>
    <scope>NUCLEOTIDE SEQUENCE [LARGE SCALE GENOMIC DNA]</scope>
    <source>
        <strain evidence="5 6">D33</strain>
    </source>
</reference>
<keyword evidence="2 4" id="KW-0472">Membrane</keyword>
<organism evidence="5 6">
    <name type="scientific">Paenibacillus terreus</name>
    <dbReference type="NCBI Taxonomy" id="1387834"/>
    <lineage>
        <taxon>Bacteria</taxon>
        <taxon>Bacillati</taxon>
        <taxon>Bacillota</taxon>
        <taxon>Bacilli</taxon>
        <taxon>Bacillales</taxon>
        <taxon>Paenibacillaceae</taxon>
        <taxon>Paenibacillus</taxon>
    </lineage>
</organism>
<evidence type="ECO:0000313" key="6">
    <source>
        <dbReference type="Proteomes" id="UP001580407"/>
    </source>
</evidence>
<dbReference type="RefSeq" id="WP_375525801.1">
    <property type="nucleotide sequence ID" value="NZ_JBHILM010000014.1"/>
</dbReference>
<proteinExistence type="inferred from homology"/>
<evidence type="ECO:0000256" key="1">
    <source>
        <dbReference type="ARBA" id="ARBA00005278"/>
    </source>
</evidence>
<feature type="transmembrane region" description="Helical" evidence="4">
    <location>
        <begin position="411"/>
        <end position="431"/>
    </location>
</feature>
<comment type="caution">
    <text evidence="5">The sequence shown here is derived from an EMBL/GenBank/DDBJ whole genome shotgun (WGS) entry which is preliminary data.</text>
</comment>
<dbReference type="EMBL" id="JBHILM010000014">
    <property type="protein sequence ID" value="MFB5682036.1"/>
    <property type="molecule type" value="Genomic_DNA"/>
</dbReference>
<feature type="region of interest" description="Disordered" evidence="3">
    <location>
        <begin position="1"/>
        <end position="24"/>
    </location>
</feature>
<dbReference type="InterPro" id="IPR050768">
    <property type="entry name" value="UPF0353/GerABKA_families"/>
</dbReference>
<feature type="compositionally biased region" description="Basic residues" evidence="3">
    <location>
        <begin position="504"/>
        <end position="517"/>
    </location>
</feature>
<feature type="transmembrane region" description="Helical" evidence="4">
    <location>
        <begin position="318"/>
        <end position="336"/>
    </location>
</feature>
<protein>
    <submittedName>
        <fullName evidence="5">Spore germination protein</fullName>
    </submittedName>
</protein>
<keyword evidence="4" id="KW-1133">Transmembrane helix</keyword>
<dbReference type="PANTHER" id="PTHR22550:SF5">
    <property type="entry name" value="LEUCINE ZIPPER PROTEIN 4"/>
    <property type="match status" value="1"/>
</dbReference>
<feature type="compositionally biased region" description="Basic residues" evidence="3">
    <location>
        <begin position="1"/>
        <end position="11"/>
    </location>
</feature>
<feature type="compositionally biased region" description="Polar residues" evidence="3">
    <location>
        <begin position="519"/>
        <end position="528"/>
    </location>
</feature>
<feature type="transmembrane region" description="Helical" evidence="4">
    <location>
        <begin position="443"/>
        <end position="468"/>
    </location>
</feature>
<accession>A0ABV5B8M5</accession>
<name>A0ABV5B8M5_9BACL</name>
<evidence type="ECO:0000313" key="5">
    <source>
        <dbReference type="EMBL" id="MFB5682036.1"/>
    </source>
</evidence>
<sequence length="528" mass="58314">MIRFRSKKPIRRTGSGVPPSAKPVDEKLTCDLEANLEHFQKLTGNSPDFIIRKLYTGIENPVKTAVAYLDSMVNTDAVNNLVMRSLLGDSSREATAKETTAEGIFRLLQERALTVGEIKEYQEWKQLMNAVLSGDTLIFVDGCDRIIGCSTRGGESRTVSEPTTQNVVRGPKDAFVESLFTNVALIRRRIKSTDLALEMLQVGETTLTNVALLYMKTIADENTVDEVRRRVNDINIDAIFESGTVEELVQERRLTPFPTIYNSERPDTVASNLLEGRIVLIVDGSPFVLVMPAVFAHFFQSAADYAERYDLATALRLLRYVCFIILVLGPSLYIAFTTFHYEMIPTPLLISILAQRETVPFPAFLEAVLLESTFEIMREAGIRMPRLVGQTVSIAGAVVLGQAAVQAGIVTPLLTIVVAITGIASFAIPSYNMANAGRLFRFGFMVLAALFGLYGLALGLITLVAHLTSLKSFGVNYMSPFSPFDLNGQKDTIFRLPAWKMKKRPHMTSSKNMRRARGGSSSAEGQES</sequence>
<dbReference type="InterPro" id="IPR004995">
    <property type="entry name" value="Spore_Ger"/>
</dbReference>
<dbReference type="PANTHER" id="PTHR22550">
    <property type="entry name" value="SPORE GERMINATION PROTEIN"/>
    <property type="match status" value="1"/>
</dbReference>
<keyword evidence="6" id="KW-1185">Reference proteome</keyword>
<comment type="similarity">
    <text evidence="1">Belongs to the GerABKA family.</text>
</comment>